<accession>A0A8B8HCV5</accession>
<protein>
    <submittedName>
        <fullName evidence="3">Uncharacterized protein LOC107965756 isoform X1</fullName>
    </submittedName>
</protein>
<dbReference type="GeneID" id="107965756"/>
<name>A0A7M7MV66_APIME</name>
<dbReference type="RefSeq" id="XP_026301528.1">
    <property type="nucleotide sequence ID" value="XM_026445743.1"/>
</dbReference>
<accession>A0A7M7MV66</accession>
<organism evidence="1">
    <name type="scientific">Apis mellifera</name>
    <name type="common">Honeybee</name>
    <dbReference type="NCBI Taxonomy" id="7460"/>
    <lineage>
        <taxon>Eukaryota</taxon>
        <taxon>Metazoa</taxon>
        <taxon>Ecdysozoa</taxon>
        <taxon>Arthropoda</taxon>
        <taxon>Hexapoda</taxon>
        <taxon>Insecta</taxon>
        <taxon>Pterygota</taxon>
        <taxon>Neoptera</taxon>
        <taxon>Endopterygota</taxon>
        <taxon>Hymenoptera</taxon>
        <taxon>Apocrita</taxon>
        <taxon>Aculeata</taxon>
        <taxon>Apoidea</taxon>
        <taxon>Anthophila</taxon>
        <taxon>Apidae</taxon>
        <taxon>Apis</taxon>
    </lineage>
</organism>
<dbReference type="AlphaFoldDB" id="A0A7M7MV66"/>
<reference evidence="1" key="1">
    <citation type="submission" date="2021-01" db="UniProtKB">
        <authorList>
            <consortium name="EnsemblMetazoa"/>
        </authorList>
    </citation>
    <scope>IDENTIFICATION</scope>
    <source>
        <strain evidence="1">DH4</strain>
    </source>
</reference>
<evidence type="ECO:0000313" key="1">
    <source>
        <dbReference type="EnsemblMetazoa" id="XP_026301528"/>
    </source>
</evidence>
<evidence type="ECO:0000313" key="2">
    <source>
        <dbReference type="Proteomes" id="UP000005203"/>
    </source>
</evidence>
<dbReference type="Proteomes" id="UP000005203">
    <property type="component" value="Linkage group LG16"/>
</dbReference>
<sequence>MKNCKILNNLGCKDMHDVWINGYLRMVIIVQLNKRIFYKQMSFSNFYRFVLSIFYHRVSCCSTNSSGNDGNAIICTNFSKTNGAQNGHNDNNKGKKSGIATMEIKSHCGNASRGG</sequence>
<reference evidence="3" key="2">
    <citation type="submission" date="2025-04" db="UniProtKB">
        <authorList>
            <consortium name="RefSeq"/>
        </authorList>
    </citation>
    <scope>IDENTIFICATION</scope>
    <source>
        <strain evidence="3">DH4</strain>
        <tissue evidence="3">Whole body</tissue>
    </source>
</reference>
<dbReference type="EnsemblMetazoa" id="XM_026445743">
    <property type="protein sequence ID" value="XP_026301528"/>
    <property type="gene ID" value="LOC107965756"/>
</dbReference>
<gene>
    <name evidence="3" type="primary">LOC107965756</name>
</gene>
<dbReference type="KEGG" id="ame:107965756"/>
<keyword evidence="2" id="KW-1185">Reference proteome</keyword>
<proteinExistence type="predicted"/>
<evidence type="ECO:0000313" key="3">
    <source>
        <dbReference type="RefSeq" id="XP_026301528.1"/>
    </source>
</evidence>